<dbReference type="SUPFAM" id="SSF50044">
    <property type="entry name" value="SH3-domain"/>
    <property type="match status" value="1"/>
</dbReference>
<dbReference type="PROSITE" id="PS50002">
    <property type="entry name" value="SH3"/>
    <property type="match status" value="1"/>
</dbReference>
<dbReference type="InterPro" id="IPR036028">
    <property type="entry name" value="SH3-like_dom_sf"/>
</dbReference>
<dbReference type="EMBL" id="JAEPQZ010000012">
    <property type="protein sequence ID" value="KAG2175015.1"/>
    <property type="molecule type" value="Genomic_DNA"/>
</dbReference>
<feature type="transmembrane region" description="Helical" evidence="10">
    <location>
        <begin position="103"/>
        <end position="125"/>
    </location>
</feature>
<keyword evidence="7" id="KW-0346">Stress response</keyword>
<evidence type="ECO:0000256" key="5">
    <source>
        <dbReference type="ARBA" id="ARBA00022692"/>
    </source>
</evidence>
<keyword evidence="3 9" id="KW-0728">SH3 domain</keyword>
<keyword evidence="8 10" id="KW-0472">Membrane</keyword>
<evidence type="ECO:0000313" key="13">
    <source>
        <dbReference type="Proteomes" id="UP000654370"/>
    </source>
</evidence>
<evidence type="ECO:0000256" key="1">
    <source>
        <dbReference type="ARBA" id="ARBA00004651"/>
    </source>
</evidence>
<name>A0A8H7PJS7_MORIS</name>
<dbReference type="GO" id="GO:0005886">
    <property type="term" value="C:plasma membrane"/>
    <property type="evidence" value="ECO:0007669"/>
    <property type="project" value="UniProtKB-SubCell"/>
</dbReference>
<evidence type="ECO:0000256" key="6">
    <source>
        <dbReference type="ARBA" id="ARBA00022989"/>
    </source>
</evidence>
<evidence type="ECO:0000313" key="12">
    <source>
        <dbReference type="EMBL" id="KAG2175015.1"/>
    </source>
</evidence>
<evidence type="ECO:0000256" key="10">
    <source>
        <dbReference type="SAM" id="Phobius"/>
    </source>
</evidence>
<dbReference type="Proteomes" id="UP000654370">
    <property type="component" value="Unassembled WGS sequence"/>
</dbReference>
<evidence type="ECO:0000256" key="4">
    <source>
        <dbReference type="ARBA" id="ARBA00022475"/>
    </source>
</evidence>
<keyword evidence="4" id="KW-1003">Cell membrane</keyword>
<dbReference type="InterPro" id="IPR001452">
    <property type="entry name" value="SH3_domain"/>
</dbReference>
<comment type="similarity">
    <text evidence="2">Belongs to the SHO1 family.</text>
</comment>
<feature type="domain" description="SH3" evidence="11">
    <location>
        <begin position="224"/>
        <end position="304"/>
    </location>
</feature>
<proteinExistence type="inferred from homology"/>
<evidence type="ECO:0000256" key="3">
    <source>
        <dbReference type="ARBA" id="ARBA00022443"/>
    </source>
</evidence>
<dbReference type="SMART" id="SM00326">
    <property type="entry name" value="SH3"/>
    <property type="match status" value="1"/>
</dbReference>
<dbReference type="CDD" id="cd11855">
    <property type="entry name" value="SH3_Sho1p"/>
    <property type="match status" value="1"/>
</dbReference>
<sequence length="304" mass="33058">MAFDISHITGNPIILLSGVFALVFDLLKQIGWFITFIASCIYQNLSGGWWIVIYELLLLGGIFFVLATDSLPQYRLVILTFLAVSISLMTSFIGTFVNSSASSAQAIAAGSIFMIIVQFLWVLIFGSDEGSAVNRSLHGLQMPSRPTANHDFKNGSIPLGSSVGYAGSHHQGSFVSPLDYQQPAAQPMMMQTTTPMINSPQVPHMTTPPMQQSPSSPVQNAATDVIESVTALHACKKELSYYGQSNITNLLITTILDQANPEDATELSFSKGEVLDVLDKKGNWWQARKKDGTVGIIPSNYFSV</sequence>
<feature type="transmembrane region" description="Helical" evidence="10">
    <location>
        <begin position="12"/>
        <end position="35"/>
    </location>
</feature>
<dbReference type="AlphaFoldDB" id="A0A8H7PJS7"/>
<keyword evidence="6 10" id="KW-1133">Transmembrane helix</keyword>
<evidence type="ECO:0000256" key="7">
    <source>
        <dbReference type="ARBA" id="ARBA00023016"/>
    </source>
</evidence>
<reference evidence="12" key="1">
    <citation type="submission" date="2020-12" db="EMBL/GenBank/DDBJ databases">
        <title>Metabolic potential, ecology and presence of endohyphal bacteria is reflected in genomic diversity of Mucoromycotina.</title>
        <authorList>
            <person name="Muszewska A."/>
            <person name="Okrasinska A."/>
            <person name="Steczkiewicz K."/>
            <person name="Drgas O."/>
            <person name="Orlowska M."/>
            <person name="Perlinska-Lenart U."/>
            <person name="Aleksandrzak-Piekarczyk T."/>
            <person name="Szatraj K."/>
            <person name="Zielenkiewicz U."/>
            <person name="Pilsyk S."/>
            <person name="Malc E."/>
            <person name="Mieczkowski P."/>
            <person name="Kruszewska J.S."/>
            <person name="Biernat P."/>
            <person name="Pawlowska J."/>
        </authorList>
    </citation>
    <scope>NUCLEOTIDE SEQUENCE</scope>
    <source>
        <strain evidence="12">WA0000067209</strain>
    </source>
</reference>
<gene>
    <name evidence="12" type="ORF">INT43_006077</name>
</gene>
<organism evidence="12 13">
    <name type="scientific">Mortierella isabellina</name>
    <name type="common">Filamentous fungus</name>
    <name type="synonym">Umbelopsis isabellina</name>
    <dbReference type="NCBI Taxonomy" id="91625"/>
    <lineage>
        <taxon>Eukaryota</taxon>
        <taxon>Fungi</taxon>
        <taxon>Fungi incertae sedis</taxon>
        <taxon>Mucoromycota</taxon>
        <taxon>Mucoromycotina</taxon>
        <taxon>Umbelopsidomycetes</taxon>
        <taxon>Umbelopsidales</taxon>
        <taxon>Umbelopsidaceae</taxon>
        <taxon>Umbelopsis</taxon>
    </lineage>
</organism>
<feature type="transmembrane region" description="Helical" evidence="10">
    <location>
        <begin position="74"/>
        <end position="97"/>
    </location>
</feature>
<evidence type="ECO:0000259" key="11">
    <source>
        <dbReference type="PROSITE" id="PS50002"/>
    </source>
</evidence>
<dbReference type="Pfam" id="PF00018">
    <property type="entry name" value="SH3_1"/>
    <property type="match status" value="1"/>
</dbReference>
<dbReference type="OrthoDB" id="5983572at2759"/>
<accession>A0A8H7PJS7</accession>
<comment type="caution">
    <text evidence="12">The sequence shown here is derived from an EMBL/GenBank/DDBJ whole genome shotgun (WGS) entry which is preliminary data.</text>
</comment>
<evidence type="ECO:0000256" key="2">
    <source>
        <dbReference type="ARBA" id="ARBA00009739"/>
    </source>
</evidence>
<comment type="subcellular location">
    <subcellularLocation>
        <location evidence="1">Cell membrane</location>
        <topology evidence="1">Multi-pass membrane protein</topology>
    </subcellularLocation>
</comment>
<keyword evidence="5 10" id="KW-0812">Transmembrane</keyword>
<protein>
    <recommendedName>
        <fullName evidence="11">SH3 domain-containing protein</fullName>
    </recommendedName>
</protein>
<evidence type="ECO:0000256" key="8">
    <source>
        <dbReference type="ARBA" id="ARBA00023136"/>
    </source>
</evidence>
<feature type="transmembrane region" description="Helical" evidence="10">
    <location>
        <begin position="47"/>
        <end position="67"/>
    </location>
</feature>
<keyword evidence="13" id="KW-1185">Reference proteome</keyword>
<evidence type="ECO:0000256" key="9">
    <source>
        <dbReference type="PROSITE-ProRule" id="PRU00192"/>
    </source>
</evidence>
<dbReference type="InterPro" id="IPR035522">
    <property type="entry name" value="Sho1_SH3"/>
</dbReference>
<dbReference type="PRINTS" id="PR00452">
    <property type="entry name" value="SH3DOMAIN"/>
</dbReference>
<dbReference type="Gene3D" id="2.30.30.40">
    <property type="entry name" value="SH3 Domains"/>
    <property type="match status" value="1"/>
</dbReference>